<evidence type="ECO:0000256" key="1">
    <source>
        <dbReference type="SAM" id="MobiDB-lite"/>
    </source>
</evidence>
<protein>
    <submittedName>
        <fullName evidence="2">Uncharacterized protein</fullName>
    </submittedName>
</protein>
<accession>A0AAV7PHR8</accession>
<keyword evidence="3" id="KW-1185">Reference proteome</keyword>
<proteinExistence type="predicted"/>
<reference evidence="2" key="1">
    <citation type="journal article" date="2022" name="bioRxiv">
        <title>Sequencing and chromosome-scale assembly of the giantPleurodeles waltlgenome.</title>
        <authorList>
            <person name="Brown T."/>
            <person name="Elewa A."/>
            <person name="Iarovenko S."/>
            <person name="Subramanian E."/>
            <person name="Araus A.J."/>
            <person name="Petzold A."/>
            <person name="Susuki M."/>
            <person name="Suzuki K.-i.T."/>
            <person name="Hayashi T."/>
            <person name="Toyoda A."/>
            <person name="Oliveira C."/>
            <person name="Osipova E."/>
            <person name="Leigh N.D."/>
            <person name="Simon A."/>
            <person name="Yun M.H."/>
        </authorList>
    </citation>
    <scope>NUCLEOTIDE SEQUENCE</scope>
    <source>
        <strain evidence="2">20211129_DDA</strain>
        <tissue evidence="2">Liver</tissue>
    </source>
</reference>
<dbReference type="Proteomes" id="UP001066276">
    <property type="component" value="Chromosome 7"/>
</dbReference>
<dbReference type="AlphaFoldDB" id="A0AAV7PHR8"/>
<organism evidence="2 3">
    <name type="scientific">Pleurodeles waltl</name>
    <name type="common">Iberian ribbed newt</name>
    <dbReference type="NCBI Taxonomy" id="8319"/>
    <lineage>
        <taxon>Eukaryota</taxon>
        <taxon>Metazoa</taxon>
        <taxon>Chordata</taxon>
        <taxon>Craniata</taxon>
        <taxon>Vertebrata</taxon>
        <taxon>Euteleostomi</taxon>
        <taxon>Amphibia</taxon>
        <taxon>Batrachia</taxon>
        <taxon>Caudata</taxon>
        <taxon>Salamandroidea</taxon>
        <taxon>Salamandridae</taxon>
        <taxon>Pleurodelinae</taxon>
        <taxon>Pleurodeles</taxon>
    </lineage>
</organism>
<gene>
    <name evidence="2" type="ORF">NDU88_006134</name>
</gene>
<comment type="caution">
    <text evidence="2">The sequence shown here is derived from an EMBL/GenBank/DDBJ whole genome shotgun (WGS) entry which is preliminary data.</text>
</comment>
<evidence type="ECO:0000313" key="3">
    <source>
        <dbReference type="Proteomes" id="UP001066276"/>
    </source>
</evidence>
<name>A0AAV7PHR8_PLEWA</name>
<dbReference type="EMBL" id="JANPWB010000011">
    <property type="protein sequence ID" value="KAJ1127741.1"/>
    <property type="molecule type" value="Genomic_DNA"/>
</dbReference>
<feature type="region of interest" description="Disordered" evidence="1">
    <location>
        <begin position="86"/>
        <end position="107"/>
    </location>
</feature>
<evidence type="ECO:0000313" key="2">
    <source>
        <dbReference type="EMBL" id="KAJ1127741.1"/>
    </source>
</evidence>
<sequence>MSESVSAPGLIIILQKSGRLREDQDPRTVLGLRVGVGTDVAGRWAWHWTAAGPLWRSRPLCSGSRGPLMLRESLDWDFLPAVCGRERRSHGQPGGSGGLSGRWIVLG</sequence>